<keyword evidence="2 7" id="KW-0328">Glycosyltransferase</keyword>
<dbReference type="EMBL" id="JAAGNN010000003">
    <property type="protein sequence ID" value="KAF4091800.1"/>
    <property type="molecule type" value="Genomic_DNA"/>
</dbReference>
<keyword evidence="8" id="KW-0732">Signal</keyword>
<accession>A0A7J6B9U6</accession>
<evidence type="ECO:0000313" key="9">
    <source>
        <dbReference type="EMBL" id="KAF4091800.1"/>
    </source>
</evidence>
<dbReference type="PANTHER" id="PTHR48043:SF63">
    <property type="entry name" value="UDP GLUCURONOSYLTRANSFERASE 5 FAMILY, POLYPEPTIDE F1-RELATED"/>
    <property type="match status" value="1"/>
</dbReference>
<dbReference type="InterPro" id="IPR002213">
    <property type="entry name" value="UDP_glucos_trans"/>
</dbReference>
<dbReference type="InterPro" id="IPR035595">
    <property type="entry name" value="UDP_glycos_trans_CS"/>
</dbReference>
<evidence type="ECO:0000256" key="5">
    <source>
        <dbReference type="ARBA" id="ARBA00022989"/>
    </source>
</evidence>
<protein>
    <recommendedName>
        <fullName evidence="8">UDP-glucuronosyltransferase</fullName>
        <ecNumber evidence="8">2.4.1.17</ecNumber>
    </recommendedName>
</protein>
<keyword evidence="6 8" id="KW-0472">Membrane</keyword>
<comment type="caution">
    <text evidence="9">The sequence shown here is derived from an EMBL/GenBank/DDBJ whole genome shotgun (WGS) entry which is preliminary data.</text>
</comment>
<evidence type="ECO:0000256" key="4">
    <source>
        <dbReference type="ARBA" id="ARBA00022692"/>
    </source>
</evidence>
<evidence type="ECO:0000313" key="10">
    <source>
        <dbReference type="Proteomes" id="UP000593565"/>
    </source>
</evidence>
<gene>
    <name evidence="9" type="ORF">AMELA_G00041120</name>
</gene>
<evidence type="ECO:0000256" key="8">
    <source>
        <dbReference type="RuleBase" id="RU362059"/>
    </source>
</evidence>
<evidence type="ECO:0000256" key="2">
    <source>
        <dbReference type="ARBA" id="ARBA00022676"/>
    </source>
</evidence>
<proteinExistence type="inferred from homology"/>
<comment type="subcellular location">
    <subcellularLocation>
        <location evidence="8">Membrane</location>
        <topology evidence="8">Single-pass membrane protein</topology>
    </subcellularLocation>
</comment>
<dbReference type="Proteomes" id="UP000593565">
    <property type="component" value="Unassembled WGS sequence"/>
</dbReference>
<evidence type="ECO:0000256" key="7">
    <source>
        <dbReference type="RuleBase" id="RU003718"/>
    </source>
</evidence>
<dbReference type="CDD" id="cd03784">
    <property type="entry name" value="GT1_Gtf-like"/>
    <property type="match status" value="1"/>
</dbReference>
<dbReference type="AlphaFoldDB" id="A0A7J6B9U6"/>
<dbReference type="InterPro" id="IPR050271">
    <property type="entry name" value="UDP-glycosyltransferase"/>
</dbReference>
<dbReference type="EC" id="2.4.1.17" evidence="8"/>
<reference evidence="9 10" key="1">
    <citation type="submission" date="2020-02" db="EMBL/GenBank/DDBJ databases">
        <title>A chromosome-scale genome assembly of the black bullhead catfish (Ameiurus melas).</title>
        <authorList>
            <person name="Wen M."/>
            <person name="Zham M."/>
            <person name="Cabau C."/>
            <person name="Klopp C."/>
            <person name="Donnadieu C."/>
            <person name="Roques C."/>
            <person name="Bouchez O."/>
            <person name="Lampietro C."/>
            <person name="Jouanno E."/>
            <person name="Herpin A."/>
            <person name="Louis A."/>
            <person name="Berthelot C."/>
            <person name="Parey E."/>
            <person name="Roest-Crollius H."/>
            <person name="Braasch I."/>
            <person name="Postlethwait J."/>
            <person name="Robinson-Rechavi M."/>
            <person name="Echchiki A."/>
            <person name="Begum T."/>
            <person name="Montfort J."/>
            <person name="Schartl M."/>
            <person name="Bobe J."/>
            <person name="Guiguen Y."/>
        </authorList>
    </citation>
    <scope>NUCLEOTIDE SEQUENCE [LARGE SCALE GENOMIC DNA]</scope>
    <source>
        <strain evidence="9">M_S1</strain>
        <tissue evidence="9">Blood</tissue>
    </source>
</reference>
<keyword evidence="10" id="KW-1185">Reference proteome</keyword>
<feature type="signal peptide" evidence="8">
    <location>
        <begin position="1"/>
        <end position="21"/>
    </location>
</feature>
<dbReference type="Gene3D" id="3.40.50.2000">
    <property type="entry name" value="Glycogen Phosphorylase B"/>
    <property type="match status" value="2"/>
</dbReference>
<keyword evidence="5 8" id="KW-1133">Transmembrane helix</keyword>
<dbReference type="OrthoDB" id="5835829at2759"/>
<evidence type="ECO:0000256" key="1">
    <source>
        <dbReference type="ARBA" id="ARBA00009995"/>
    </source>
</evidence>
<dbReference type="PANTHER" id="PTHR48043">
    <property type="entry name" value="EG:EG0003.4 PROTEIN-RELATED"/>
    <property type="match status" value="1"/>
</dbReference>
<comment type="catalytic activity">
    <reaction evidence="8">
        <text>glucuronate acceptor + UDP-alpha-D-glucuronate = acceptor beta-D-glucuronoside + UDP + H(+)</text>
        <dbReference type="Rhea" id="RHEA:21032"/>
        <dbReference type="ChEBI" id="CHEBI:15378"/>
        <dbReference type="ChEBI" id="CHEBI:58052"/>
        <dbReference type="ChEBI" id="CHEBI:58223"/>
        <dbReference type="ChEBI" id="CHEBI:132367"/>
        <dbReference type="ChEBI" id="CHEBI:132368"/>
        <dbReference type="EC" id="2.4.1.17"/>
    </reaction>
</comment>
<feature type="transmembrane region" description="Helical" evidence="8">
    <location>
        <begin position="484"/>
        <end position="514"/>
    </location>
</feature>
<dbReference type="GO" id="GO:0016020">
    <property type="term" value="C:membrane"/>
    <property type="evidence" value="ECO:0007669"/>
    <property type="project" value="UniProtKB-SubCell"/>
</dbReference>
<comment type="similarity">
    <text evidence="1 7">Belongs to the UDP-glycosyltransferase family.</text>
</comment>
<name>A0A7J6B9U6_AMEME</name>
<dbReference type="Pfam" id="PF00201">
    <property type="entry name" value="UDPGT"/>
    <property type="match status" value="1"/>
</dbReference>
<evidence type="ECO:0000256" key="3">
    <source>
        <dbReference type="ARBA" id="ARBA00022679"/>
    </source>
</evidence>
<dbReference type="FunFam" id="3.40.50.2000:FF:000001">
    <property type="entry name" value="UDP-glucuronosyltransferase"/>
    <property type="match status" value="1"/>
</dbReference>
<dbReference type="GO" id="GO:0015020">
    <property type="term" value="F:glucuronosyltransferase activity"/>
    <property type="evidence" value="ECO:0007669"/>
    <property type="project" value="UniProtKB-EC"/>
</dbReference>
<sequence length="526" mass="60538">MSTAILKIMVITLTLAGSIQCGKVLVFPHEGSHWVNMNILIQELHNRGHNVTVIRAADSWYVKEQSPYYHSITIDFSVGQDEAFFNSFISRQLHIQRERSSFWTRFSLDMELKTKFSEMHRKICEMVIHIIEDPKLISSIREARYDVMLTDPANGGGVVLARYLHLPLVFNARWTVHGEAHFAIAPSPLSYVPFPLSMLTDKMTFFQRVYNMLFFYLRLFLYKRIVGPHYCALCNRYFGPDVDYFEFFQAADIWLMRVNFVFEFPRPTMPNVVYMGCFQCKPPKALPDDLEDFVESSGEHGLVVVSLGTLVGKLPDDLADEMAAGLAKLPQKVIWRYSGKKPSTLGNNTILRDWLPQNDLLGHPKTKVFVSHSGTNGIFEAIYHSTPIVGLPLVFDQHDNIFRMKYKGVAQVLDLATINQNTFIEAIQEVINEPSYSINMKRLSRILRDTHVQPLDNAIFWIEFVMRHKGAAHLRTESYKMPWYAYYSVDVIAFLLLVASGTTFLIFAVIRYACCRACRKKRVKQD</sequence>
<organism evidence="9 10">
    <name type="scientific">Ameiurus melas</name>
    <name type="common">Black bullhead</name>
    <name type="synonym">Silurus melas</name>
    <dbReference type="NCBI Taxonomy" id="219545"/>
    <lineage>
        <taxon>Eukaryota</taxon>
        <taxon>Metazoa</taxon>
        <taxon>Chordata</taxon>
        <taxon>Craniata</taxon>
        <taxon>Vertebrata</taxon>
        <taxon>Euteleostomi</taxon>
        <taxon>Actinopterygii</taxon>
        <taxon>Neopterygii</taxon>
        <taxon>Teleostei</taxon>
        <taxon>Ostariophysi</taxon>
        <taxon>Siluriformes</taxon>
        <taxon>Ictaluridae</taxon>
        <taxon>Ameiurus</taxon>
    </lineage>
</organism>
<feature type="chain" id="PRO_5029934207" description="UDP-glucuronosyltransferase" evidence="8">
    <location>
        <begin position="22"/>
        <end position="526"/>
    </location>
</feature>
<dbReference type="FunFam" id="3.40.50.2000:FF:000203">
    <property type="entry name" value="UDP-glucuronosyltransferase"/>
    <property type="match status" value="1"/>
</dbReference>
<keyword evidence="4 8" id="KW-0812">Transmembrane</keyword>
<evidence type="ECO:0000256" key="6">
    <source>
        <dbReference type="ARBA" id="ARBA00023136"/>
    </source>
</evidence>
<dbReference type="SUPFAM" id="SSF53756">
    <property type="entry name" value="UDP-Glycosyltransferase/glycogen phosphorylase"/>
    <property type="match status" value="1"/>
</dbReference>
<dbReference type="PROSITE" id="PS00375">
    <property type="entry name" value="UDPGT"/>
    <property type="match status" value="1"/>
</dbReference>
<keyword evidence="3 7" id="KW-0808">Transferase</keyword>